<sequence>MDGGDPAEVVLNQDITLECREESLDHIVDVDQAHDHLRVVDRDGKVSCNVVAEGSHRAVVVGPRPLAKDVGKTEYIGGSTCLLCICKEQVLTRLLAPAVGVVQLCLDGGGDEHRAGIVVLPQGGKQGIGEAEVSLHEFLLLLRPIYSGKVEDEPAVLGI</sequence>
<organism evidence="1">
    <name type="scientific">bioreactor metagenome</name>
    <dbReference type="NCBI Taxonomy" id="1076179"/>
    <lineage>
        <taxon>unclassified sequences</taxon>
        <taxon>metagenomes</taxon>
        <taxon>ecological metagenomes</taxon>
    </lineage>
</organism>
<evidence type="ECO:0000313" key="1">
    <source>
        <dbReference type="EMBL" id="MPM79013.1"/>
    </source>
</evidence>
<comment type="caution">
    <text evidence="1">The sequence shown here is derived from an EMBL/GenBank/DDBJ whole genome shotgun (WGS) entry which is preliminary data.</text>
</comment>
<proteinExistence type="predicted"/>
<protein>
    <submittedName>
        <fullName evidence="1">Uncharacterized protein</fullName>
    </submittedName>
</protein>
<reference evidence="1" key="1">
    <citation type="submission" date="2019-08" db="EMBL/GenBank/DDBJ databases">
        <authorList>
            <person name="Kucharzyk K."/>
            <person name="Murdoch R.W."/>
            <person name="Higgins S."/>
            <person name="Loffler F."/>
        </authorList>
    </citation>
    <scope>NUCLEOTIDE SEQUENCE</scope>
</reference>
<name>A0A645CQ11_9ZZZZ</name>
<gene>
    <name evidence="1" type="ORF">SDC9_126029</name>
</gene>
<dbReference type="EMBL" id="VSSQ01029049">
    <property type="protein sequence ID" value="MPM79013.1"/>
    <property type="molecule type" value="Genomic_DNA"/>
</dbReference>
<dbReference type="AlphaFoldDB" id="A0A645CQ11"/>
<accession>A0A645CQ11</accession>